<dbReference type="SMART" id="SM00448">
    <property type="entry name" value="REC"/>
    <property type="match status" value="1"/>
</dbReference>
<dbReference type="GO" id="GO:0000156">
    <property type="term" value="F:phosphorelay response regulator activity"/>
    <property type="evidence" value="ECO:0007669"/>
    <property type="project" value="TreeGrafter"/>
</dbReference>
<proteinExistence type="predicted"/>
<evidence type="ECO:0000256" key="7">
    <source>
        <dbReference type="PROSITE-ProRule" id="PRU01091"/>
    </source>
</evidence>
<keyword evidence="12" id="KW-1185">Reference proteome</keyword>
<evidence type="ECO:0000256" key="4">
    <source>
        <dbReference type="ARBA" id="ARBA00023125"/>
    </source>
</evidence>
<evidence type="ECO:0000313" key="11">
    <source>
        <dbReference type="EMBL" id="TDP81188.1"/>
    </source>
</evidence>
<dbReference type="InterPro" id="IPR011006">
    <property type="entry name" value="CheY-like_superfamily"/>
</dbReference>
<evidence type="ECO:0000256" key="2">
    <source>
        <dbReference type="ARBA" id="ARBA00023012"/>
    </source>
</evidence>
<feature type="modified residue" description="4-aspartylphosphate" evidence="6">
    <location>
        <position position="75"/>
    </location>
</feature>
<comment type="caution">
    <text evidence="11">The sequence shown here is derived from an EMBL/GenBank/DDBJ whole genome shotgun (WGS) entry which is preliminary data.</text>
</comment>
<keyword evidence="3" id="KW-0805">Transcription regulation</keyword>
<dbReference type="SUPFAM" id="SSF52172">
    <property type="entry name" value="CheY-like"/>
    <property type="match status" value="1"/>
</dbReference>
<dbReference type="Gene3D" id="6.10.250.690">
    <property type="match status" value="1"/>
</dbReference>
<evidence type="ECO:0000256" key="5">
    <source>
        <dbReference type="ARBA" id="ARBA00023163"/>
    </source>
</evidence>
<dbReference type="GO" id="GO:0005829">
    <property type="term" value="C:cytosol"/>
    <property type="evidence" value="ECO:0007669"/>
    <property type="project" value="TreeGrafter"/>
</dbReference>
<gene>
    <name evidence="11" type="ORF">EDD54_4521</name>
</gene>
<dbReference type="InterPro" id="IPR001867">
    <property type="entry name" value="OmpR/PhoB-type_DNA-bd"/>
</dbReference>
<dbReference type="EMBL" id="SNXY01000013">
    <property type="protein sequence ID" value="TDP81188.1"/>
    <property type="molecule type" value="Genomic_DNA"/>
</dbReference>
<keyword evidence="4 7" id="KW-0238">DNA-binding</keyword>
<dbReference type="OrthoDB" id="9784252at2"/>
<dbReference type="SMART" id="SM00862">
    <property type="entry name" value="Trans_reg_C"/>
    <property type="match status" value="1"/>
</dbReference>
<protein>
    <submittedName>
        <fullName evidence="11">DNA-binding response OmpR family regulator</fullName>
    </submittedName>
</protein>
<keyword evidence="1 6" id="KW-0597">Phosphoprotein</keyword>
<keyword evidence="5" id="KW-0804">Transcription</keyword>
<feature type="domain" description="OmpR/PhoB-type" evidence="10">
    <location>
        <begin position="160"/>
        <end position="257"/>
    </location>
</feature>
<dbReference type="GO" id="GO:0032993">
    <property type="term" value="C:protein-DNA complex"/>
    <property type="evidence" value="ECO:0007669"/>
    <property type="project" value="TreeGrafter"/>
</dbReference>
<dbReference type="GO" id="GO:0006355">
    <property type="term" value="P:regulation of DNA-templated transcription"/>
    <property type="evidence" value="ECO:0007669"/>
    <property type="project" value="InterPro"/>
</dbReference>
<dbReference type="Proteomes" id="UP000294547">
    <property type="component" value="Unassembled WGS sequence"/>
</dbReference>
<dbReference type="PROSITE" id="PS50110">
    <property type="entry name" value="RESPONSE_REGULATORY"/>
    <property type="match status" value="1"/>
</dbReference>
<dbReference type="PANTHER" id="PTHR48111">
    <property type="entry name" value="REGULATOR OF RPOS"/>
    <property type="match status" value="1"/>
</dbReference>
<feature type="region of interest" description="Disordered" evidence="8">
    <location>
        <begin position="238"/>
        <end position="260"/>
    </location>
</feature>
<evidence type="ECO:0000256" key="1">
    <source>
        <dbReference type="ARBA" id="ARBA00022553"/>
    </source>
</evidence>
<dbReference type="CDD" id="cd00383">
    <property type="entry name" value="trans_reg_C"/>
    <property type="match status" value="1"/>
</dbReference>
<dbReference type="InterPro" id="IPR001789">
    <property type="entry name" value="Sig_transdc_resp-reg_receiver"/>
</dbReference>
<dbReference type="InterPro" id="IPR039420">
    <property type="entry name" value="WalR-like"/>
</dbReference>
<dbReference type="SUPFAM" id="SSF46894">
    <property type="entry name" value="C-terminal effector domain of the bipartite response regulators"/>
    <property type="match status" value="1"/>
</dbReference>
<feature type="DNA-binding region" description="OmpR/PhoB-type" evidence="7">
    <location>
        <begin position="160"/>
        <end position="257"/>
    </location>
</feature>
<dbReference type="InterPro" id="IPR016032">
    <property type="entry name" value="Sig_transdc_resp-reg_C-effctor"/>
</dbReference>
<evidence type="ECO:0000259" key="9">
    <source>
        <dbReference type="PROSITE" id="PS50110"/>
    </source>
</evidence>
<evidence type="ECO:0000313" key="12">
    <source>
        <dbReference type="Proteomes" id="UP000294547"/>
    </source>
</evidence>
<keyword evidence="2" id="KW-0902">Two-component regulatory system</keyword>
<evidence type="ECO:0000256" key="6">
    <source>
        <dbReference type="PROSITE-ProRule" id="PRU00169"/>
    </source>
</evidence>
<dbReference type="GO" id="GO:0000976">
    <property type="term" value="F:transcription cis-regulatory region binding"/>
    <property type="evidence" value="ECO:0007669"/>
    <property type="project" value="TreeGrafter"/>
</dbReference>
<dbReference type="PROSITE" id="PS51755">
    <property type="entry name" value="OMPR_PHOB"/>
    <property type="match status" value="1"/>
</dbReference>
<evidence type="ECO:0000259" key="10">
    <source>
        <dbReference type="PROSITE" id="PS51755"/>
    </source>
</evidence>
<dbReference type="Gene3D" id="1.10.10.10">
    <property type="entry name" value="Winged helix-like DNA-binding domain superfamily/Winged helix DNA-binding domain"/>
    <property type="match status" value="1"/>
</dbReference>
<dbReference type="Pfam" id="PF00072">
    <property type="entry name" value="Response_reg"/>
    <property type="match status" value="1"/>
</dbReference>
<sequence>MVGARGPSGNPPGVRTGSGEVVGNPLVLVVEDEIDLRDAVVEYLGEMEFDAHGVSDGAAMRAAVAARMPAVVVLDIALPGETGLALCRWLRRETPAGIIMATAAGQPLDRVVGLELGADDYVVKPYELRELLARVRSVVRRIARAPAPLDPAPVLAPAAPAMLPVGAFRLDPRGLRLVDPAGAEVHLTQTELALVRIFAERPGRVLSRTALAELVGARGDGRAIDIAVMRLRKKLEHGPAGDQPIRTVRGEGYRLDGTGS</sequence>
<dbReference type="Gene3D" id="3.40.50.2300">
    <property type="match status" value="1"/>
</dbReference>
<evidence type="ECO:0000256" key="8">
    <source>
        <dbReference type="SAM" id="MobiDB-lite"/>
    </source>
</evidence>
<dbReference type="PANTHER" id="PTHR48111:SF4">
    <property type="entry name" value="DNA-BINDING DUAL TRANSCRIPTIONAL REGULATOR OMPR"/>
    <property type="match status" value="1"/>
</dbReference>
<accession>A0A4V3CV59</accession>
<name>A0A4V3CV59_9HYPH</name>
<dbReference type="AlphaFoldDB" id="A0A4V3CV59"/>
<feature type="domain" description="Response regulatory" evidence="9">
    <location>
        <begin position="26"/>
        <end position="139"/>
    </location>
</feature>
<dbReference type="Pfam" id="PF00486">
    <property type="entry name" value="Trans_reg_C"/>
    <property type="match status" value="1"/>
</dbReference>
<dbReference type="InterPro" id="IPR036388">
    <property type="entry name" value="WH-like_DNA-bd_sf"/>
</dbReference>
<reference evidence="11 12" key="1">
    <citation type="submission" date="2019-03" db="EMBL/GenBank/DDBJ databases">
        <title>Genomic Encyclopedia of Type Strains, Phase IV (KMG-IV): sequencing the most valuable type-strain genomes for metagenomic binning, comparative biology and taxonomic classification.</title>
        <authorList>
            <person name="Goeker M."/>
        </authorList>
    </citation>
    <scope>NUCLEOTIDE SEQUENCE [LARGE SCALE GENOMIC DNA]</scope>
    <source>
        <strain evidence="11 12">DSM 102969</strain>
    </source>
</reference>
<organism evidence="11 12">
    <name type="scientific">Oharaeibacter diazotrophicus</name>
    <dbReference type="NCBI Taxonomy" id="1920512"/>
    <lineage>
        <taxon>Bacteria</taxon>
        <taxon>Pseudomonadati</taxon>
        <taxon>Pseudomonadota</taxon>
        <taxon>Alphaproteobacteria</taxon>
        <taxon>Hyphomicrobiales</taxon>
        <taxon>Pleomorphomonadaceae</taxon>
        <taxon>Oharaeibacter</taxon>
    </lineage>
</organism>
<evidence type="ECO:0000256" key="3">
    <source>
        <dbReference type="ARBA" id="ARBA00023015"/>
    </source>
</evidence>